<gene>
    <name evidence="1" type="ORF">DSM3645_03008</name>
</gene>
<evidence type="ECO:0000313" key="2">
    <source>
        <dbReference type="Proteomes" id="UP000004358"/>
    </source>
</evidence>
<organism evidence="1 2">
    <name type="scientific">Blastopirellula marina DSM 3645</name>
    <dbReference type="NCBI Taxonomy" id="314230"/>
    <lineage>
        <taxon>Bacteria</taxon>
        <taxon>Pseudomonadati</taxon>
        <taxon>Planctomycetota</taxon>
        <taxon>Planctomycetia</taxon>
        <taxon>Pirellulales</taxon>
        <taxon>Pirellulaceae</taxon>
        <taxon>Blastopirellula</taxon>
    </lineage>
</organism>
<dbReference type="AlphaFoldDB" id="A3ZVR5"/>
<dbReference type="HOGENOM" id="CLU_3428117_0_0_0"/>
<sequence length="20" mass="2085">MVASPVLSSSVGMQVRLILP</sequence>
<name>A3ZVR5_9BACT</name>
<evidence type="ECO:0000313" key="1">
    <source>
        <dbReference type="EMBL" id="EAQ79411.1"/>
    </source>
</evidence>
<dbReference type="EMBL" id="AANZ01000014">
    <property type="protein sequence ID" value="EAQ79411.1"/>
    <property type="molecule type" value="Genomic_DNA"/>
</dbReference>
<protein>
    <submittedName>
        <fullName evidence="1">Uncharacterized protein</fullName>
    </submittedName>
</protein>
<dbReference type="Proteomes" id="UP000004358">
    <property type="component" value="Unassembled WGS sequence"/>
</dbReference>
<accession>A3ZVR5</accession>
<reference evidence="1 2" key="1">
    <citation type="submission" date="2006-02" db="EMBL/GenBank/DDBJ databases">
        <authorList>
            <person name="Amann R."/>
            <person name="Ferriera S."/>
            <person name="Johnson J."/>
            <person name="Kravitz S."/>
            <person name="Halpern A."/>
            <person name="Remington K."/>
            <person name="Beeson K."/>
            <person name="Tran B."/>
            <person name="Rogers Y.-H."/>
            <person name="Friedman R."/>
            <person name="Venter J.C."/>
        </authorList>
    </citation>
    <scope>NUCLEOTIDE SEQUENCE [LARGE SCALE GENOMIC DNA]</scope>
    <source>
        <strain evidence="1 2">DSM 3645</strain>
    </source>
</reference>
<comment type="caution">
    <text evidence="1">The sequence shown here is derived from an EMBL/GenBank/DDBJ whole genome shotgun (WGS) entry which is preliminary data.</text>
</comment>
<proteinExistence type="predicted"/>